<evidence type="ECO:0000313" key="2">
    <source>
        <dbReference type="Proteomes" id="UP000003327"/>
    </source>
</evidence>
<dbReference type="HOGENOM" id="CLU_3274791_0_0_10"/>
<organism evidence="1 2">
    <name type="scientific">Prevotella veroralis F0319</name>
    <dbReference type="NCBI Taxonomy" id="649761"/>
    <lineage>
        <taxon>Bacteria</taxon>
        <taxon>Pseudomonadati</taxon>
        <taxon>Bacteroidota</taxon>
        <taxon>Bacteroidia</taxon>
        <taxon>Bacteroidales</taxon>
        <taxon>Prevotellaceae</taxon>
        <taxon>Prevotella</taxon>
    </lineage>
</organism>
<sequence length="41" mass="4822">MELASYSCSKATNHFRRNCLILKKQGRLLREEAALKRTKKK</sequence>
<keyword evidence="2" id="KW-1185">Reference proteome</keyword>
<protein>
    <submittedName>
        <fullName evidence="1">Uncharacterized protein</fullName>
    </submittedName>
</protein>
<gene>
    <name evidence="1" type="ORF">HMPREF0973_00108</name>
</gene>
<comment type="caution">
    <text evidence="1">The sequence shown here is derived from an EMBL/GenBank/DDBJ whole genome shotgun (WGS) entry which is preliminary data.</text>
</comment>
<dbReference type="EMBL" id="ACVA01000004">
    <property type="protein sequence ID" value="EEX19968.1"/>
    <property type="molecule type" value="Genomic_DNA"/>
</dbReference>
<accession>C9MKK0</accession>
<proteinExistence type="predicted"/>
<evidence type="ECO:0000313" key="1">
    <source>
        <dbReference type="EMBL" id="EEX19968.1"/>
    </source>
</evidence>
<name>C9MKK0_9BACT</name>
<dbReference type="Proteomes" id="UP000003327">
    <property type="component" value="Unassembled WGS sequence"/>
</dbReference>
<reference evidence="1 2" key="1">
    <citation type="submission" date="2009-09" db="EMBL/GenBank/DDBJ databases">
        <authorList>
            <person name="Weinstock G."/>
            <person name="Sodergren E."/>
            <person name="Clifton S."/>
            <person name="Fulton L."/>
            <person name="Fulton B."/>
            <person name="Courtney L."/>
            <person name="Fronick C."/>
            <person name="Harrison M."/>
            <person name="Strong C."/>
            <person name="Farmer C."/>
            <person name="Delahaunty K."/>
            <person name="Markovic C."/>
            <person name="Hall O."/>
            <person name="Minx P."/>
            <person name="Tomlinson C."/>
            <person name="Mitreva M."/>
            <person name="Nelson J."/>
            <person name="Hou S."/>
            <person name="Wollam A."/>
            <person name="Pepin K.H."/>
            <person name="Johnson M."/>
            <person name="Bhonagiri V."/>
            <person name="Nash W.E."/>
            <person name="Warren W."/>
            <person name="Chinwalla A."/>
            <person name="Mardis E.R."/>
            <person name="Wilson R.K."/>
        </authorList>
    </citation>
    <scope>NUCLEOTIDE SEQUENCE [LARGE SCALE GENOMIC DNA]</scope>
    <source>
        <strain evidence="1 2">F0319</strain>
    </source>
</reference>
<dbReference type="AlphaFoldDB" id="C9MKK0"/>